<protein>
    <submittedName>
        <fullName evidence="1">(3R)-hydroxymyristoyl-ACP dehydratase</fullName>
    </submittedName>
</protein>
<dbReference type="AlphaFoldDB" id="A0A140F0S4"/>
<dbReference type="RefSeq" id="WP_054307140.1">
    <property type="nucleotide sequence ID" value="NZ_CAMIPJ010000015.1"/>
</dbReference>
<dbReference type="SUPFAM" id="SSF54637">
    <property type="entry name" value="Thioesterase/thiol ester dehydrase-isomerase"/>
    <property type="match status" value="1"/>
</dbReference>
<dbReference type="STRING" id="61652.AXX16_4234"/>
<evidence type="ECO:0000313" key="2">
    <source>
        <dbReference type="EMBL" id="VTP60577.1"/>
    </source>
</evidence>
<name>A0A140F0S4_SERRU</name>
<dbReference type="KEGG" id="srz:AXX16_4234"/>
<dbReference type="EMBL" id="LR134155">
    <property type="protein sequence ID" value="VEA72008.1"/>
    <property type="molecule type" value="Genomic_DNA"/>
</dbReference>
<accession>A0A140F0S4</accession>
<dbReference type="InterPro" id="IPR029069">
    <property type="entry name" value="HotDog_dom_sf"/>
</dbReference>
<evidence type="ECO:0000313" key="3">
    <source>
        <dbReference type="Proteomes" id="UP000271603"/>
    </source>
</evidence>
<evidence type="ECO:0000313" key="4">
    <source>
        <dbReference type="Proteomes" id="UP000307968"/>
    </source>
</evidence>
<reference evidence="1 3" key="1">
    <citation type="submission" date="2018-12" db="EMBL/GenBank/DDBJ databases">
        <authorList>
            <consortium name="Pathogen Informatics"/>
        </authorList>
    </citation>
    <scope>NUCLEOTIDE SEQUENCE [LARGE SCALE GENOMIC DNA]</scope>
    <source>
        <strain evidence="2 4">NCTC12971</strain>
        <strain evidence="1 3">NCTC9419</strain>
    </source>
</reference>
<dbReference type="EMBL" id="LR590463">
    <property type="protein sequence ID" value="VTP60577.1"/>
    <property type="molecule type" value="Genomic_DNA"/>
</dbReference>
<organism evidence="1 3">
    <name type="scientific">Serratia rubidaea</name>
    <name type="common">Serratia marinorubra</name>
    <dbReference type="NCBI Taxonomy" id="61652"/>
    <lineage>
        <taxon>Bacteria</taxon>
        <taxon>Pseudomonadati</taxon>
        <taxon>Pseudomonadota</taxon>
        <taxon>Gammaproteobacteria</taxon>
        <taxon>Enterobacterales</taxon>
        <taxon>Yersiniaceae</taxon>
        <taxon>Serratia</taxon>
    </lineage>
</organism>
<dbReference type="Proteomes" id="UP000271603">
    <property type="component" value="Chromosome"/>
</dbReference>
<dbReference type="CDD" id="cd01289">
    <property type="entry name" value="FabA_like"/>
    <property type="match status" value="1"/>
</dbReference>
<gene>
    <name evidence="2" type="ORF">NCTC12971_01062</name>
    <name evidence="1" type="ORF">NCTC9419_03598</name>
</gene>
<dbReference type="Pfam" id="PF22817">
    <property type="entry name" value="ApeP-like"/>
    <property type="match status" value="1"/>
</dbReference>
<dbReference type="Gene3D" id="3.10.129.10">
    <property type="entry name" value="Hotdog Thioesterase"/>
    <property type="match status" value="1"/>
</dbReference>
<dbReference type="InterPro" id="IPR016776">
    <property type="entry name" value="ApeP-like_dehydratase"/>
</dbReference>
<dbReference type="GeneID" id="61764382"/>
<evidence type="ECO:0000313" key="1">
    <source>
        <dbReference type="EMBL" id="VEA72008.1"/>
    </source>
</evidence>
<sequence>MSCYQAAEYYLPHAAPMVLLEQVISVDEEGACCTVRVSDRGVLAPFLDEQGALPAWYAVELMAQTIGVWSGWHGRQSGLPPALGMLLGGRAIRCEQPAFAAGSELVVSARQLFRDEKLACFECTLTLNEQQVAHGRLNTYQPDQQEITQLTNPGGNA</sequence>
<dbReference type="Proteomes" id="UP000307968">
    <property type="component" value="Chromosome"/>
</dbReference>
<proteinExistence type="predicted"/>
<dbReference type="PIRSF" id="PIRSF020565">
    <property type="entry name" value="3Ho_Ac_ACP_DH_prd"/>
    <property type="match status" value="1"/>
</dbReference>